<accession>A0AAW0LX77</accession>
<dbReference type="Proteomes" id="UP000237347">
    <property type="component" value="Unassembled WGS sequence"/>
</dbReference>
<dbReference type="Gene3D" id="3.30.200.20">
    <property type="entry name" value="Phosphorylase Kinase, domain 1"/>
    <property type="match status" value="1"/>
</dbReference>
<organism evidence="1 2">
    <name type="scientific">Quercus suber</name>
    <name type="common">Cork oak</name>
    <dbReference type="NCBI Taxonomy" id="58331"/>
    <lineage>
        <taxon>Eukaryota</taxon>
        <taxon>Viridiplantae</taxon>
        <taxon>Streptophyta</taxon>
        <taxon>Embryophyta</taxon>
        <taxon>Tracheophyta</taxon>
        <taxon>Spermatophyta</taxon>
        <taxon>Magnoliopsida</taxon>
        <taxon>eudicotyledons</taxon>
        <taxon>Gunneridae</taxon>
        <taxon>Pentapetalae</taxon>
        <taxon>rosids</taxon>
        <taxon>fabids</taxon>
        <taxon>Fagales</taxon>
        <taxon>Fagaceae</taxon>
        <taxon>Quercus</taxon>
    </lineage>
</organism>
<sequence length="78" mass="9054">MPWNIDSTLAINVRSYTYKELEQATMGFKPILGKGAFGTVYKADRNDEEARNDMKRLERLVIVALLVYSRRSFLRPTQ</sequence>
<comment type="caution">
    <text evidence="1">The sequence shown here is derived from an EMBL/GenBank/DDBJ whole genome shotgun (WGS) entry which is preliminary data.</text>
</comment>
<gene>
    <name evidence="1" type="primary">LECRK1_10</name>
    <name evidence="1" type="ORF">CFP56_024529</name>
</gene>
<name>A0AAW0LX77_QUESU</name>
<proteinExistence type="predicted"/>
<dbReference type="GO" id="GO:0016301">
    <property type="term" value="F:kinase activity"/>
    <property type="evidence" value="ECO:0007669"/>
    <property type="project" value="UniProtKB-KW"/>
</dbReference>
<dbReference type="EMBL" id="PKMF04000038">
    <property type="protein sequence ID" value="KAK7856277.1"/>
    <property type="molecule type" value="Genomic_DNA"/>
</dbReference>
<evidence type="ECO:0000313" key="1">
    <source>
        <dbReference type="EMBL" id="KAK7856277.1"/>
    </source>
</evidence>
<keyword evidence="2" id="KW-1185">Reference proteome</keyword>
<evidence type="ECO:0000313" key="2">
    <source>
        <dbReference type="Proteomes" id="UP000237347"/>
    </source>
</evidence>
<reference evidence="1 2" key="1">
    <citation type="journal article" date="2018" name="Sci. Data">
        <title>The draft genome sequence of cork oak.</title>
        <authorList>
            <person name="Ramos A.M."/>
            <person name="Usie A."/>
            <person name="Barbosa P."/>
            <person name="Barros P.M."/>
            <person name="Capote T."/>
            <person name="Chaves I."/>
            <person name="Simoes F."/>
            <person name="Abreu I."/>
            <person name="Carrasquinho I."/>
            <person name="Faro C."/>
            <person name="Guimaraes J.B."/>
            <person name="Mendonca D."/>
            <person name="Nobrega F."/>
            <person name="Rodrigues L."/>
            <person name="Saibo N.J.M."/>
            <person name="Varela M.C."/>
            <person name="Egas C."/>
            <person name="Matos J."/>
            <person name="Miguel C.M."/>
            <person name="Oliveira M.M."/>
            <person name="Ricardo C.P."/>
            <person name="Goncalves S."/>
        </authorList>
    </citation>
    <scope>NUCLEOTIDE SEQUENCE [LARGE SCALE GENOMIC DNA]</scope>
    <source>
        <strain evidence="2">cv. HL8</strain>
    </source>
</reference>
<dbReference type="AlphaFoldDB" id="A0AAW0LX77"/>
<protein>
    <submittedName>
        <fullName evidence="1">G-type lectin s-receptor-like serine/threonine-protein kinase lecrk1</fullName>
    </submittedName>
</protein>